<gene>
    <name evidence="1" type="ORF">AVEN_46815_1</name>
</gene>
<evidence type="ECO:0000313" key="1">
    <source>
        <dbReference type="EMBL" id="GBO32228.1"/>
    </source>
</evidence>
<comment type="caution">
    <text evidence="1">The sequence shown here is derived from an EMBL/GenBank/DDBJ whole genome shotgun (WGS) entry which is preliminary data.</text>
</comment>
<reference evidence="1 2" key="1">
    <citation type="journal article" date="2019" name="Sci. Rep.">
        <title>Orb-weaving spider Araneus ventricosus genome elucidates the spidroin gene catalogue.</title>
        <authorList>
            <person name="Kono N."/>
            <person name="Nakamura H."/>
            <person name="Ohtoshi R."/>
            <person name="Moran D.A.P."/>
            <person name="Shinohara A."/>
            <person name="Yoshida Y."/>
            <person name="Fujiwara M."/>
            <person name="Mori M."/>
            <person name="Tomita M."/>
            <person name="Arakawa K."/>
        </authorList>
    </citation>
    <scope>NUCLEOTIDE SEQUENCE [LARGE SCALE GENOMIC DNA]</scope>
</reference>
<evidence type="ECO:0000313" key="2">
    <source>
        <dbReference type="Proteomes" id="UP000499080"/>
    </source>
</evidence>
<dbReference type="Proteomes" id="UP000499080">
    <property type="component" value="Unassembled WGS sequence"/>
</dbReference>
<name>A0A4Y2W6S5_ARAVE</name>
<proteinExistence type="predicted"/>
<sequence length="126" mass="14562">MSIEPQIVLTSLPILWPVVAIFVVCCQKDVLLDVMYTESITRIFGRFKTSIRRIVRPRSDTVASCRDFLQCVSERLLLDVVHQSTITRIFGRFKTSIEPQLIRPRYHTGQLSRFCACCQKDVLLVM</sequence>
<protein>
    <submittedName>
        <fullName evidence="1">Uncharacterized protein</fullName>
    </submittedName>
</protein>
<dbReference type="AlphaFoldDB" id="A0A4Y2W6S5"/>
<organism evidence="1 2">
    <name type="scientific">Araneus ventricosus</name>
    <name type="common">Orbweaver spider</name>
    <name type="synonym">Epeira ventricosa</name>
    <dbReference type="NCBI Taxonomy" id="182803"/>
    <lineage>
        <taxon>Eukaryota</taxon>
        <taxon>Metazoa</taxon>
        <taxon>Ecdysozoa</taxon>
        <taxon>Arthropoda</taxon>
        <taxon>Chelicerata</taxon>
        <taxon>Arachnida</taxon>
        <taxon>Araneae</taxon>
        <taxon>Araneomorphae</taxon>
        <taxon>Entelegynae</taxon>
        <taxon>Araneoidea</taxon>
        <taxon>Araneidae</taxon>
        <taxon>Araneus</taxon>
    </lineage>
</organism>
<keyword evidence="2" id="KW-1185">Reference proteome</keyword>
<accession>A0A4Y2W6S5</accession>
<dbReference type="EMBL" id="BGPR01055678">
    <property type="protein sequence ID" value="GBO32228.1"/>
    <property type="molecule type" value="Genomic_DNA"/>
</dbReference>